<evidence type="ECO:0000256" key="12">
    <source>
        <dbReference type="ARBA" id="ARBA00023012"/>
    </source>
</evidence>
<dbReference type="EMBL" id="BLTE01000007">
    <property type="protein sequence ID" value="GFK93953.1"/>
    <property type="molecule type" value="Genomic_DNA"/>
</dbReference>
<dbReference type="PROSITE" id="PS50109">
    <property type="entry name" value="HIS_KIN"/>
    <property type="match status" value="1"/>
</dbReference>
<dbReference type="RefSeq" id="WP_173083535.1">
    <property type="nucleotide sequence ID" value="NZ_BLTE01000007.1"/>
</dbReference>
<reference evidence="18 19" key="1">
    <citation type="submission" date="2020-04" db="EMBL/GenBank/DDBJ databases">
        <authorList>
            <consortium name="Desulfovibrio sp. FSS-1 genome sequencing consortium"/>
            <person name="Shimoshige H."/>
            <person name="Kobayashi H."/>
            <person name="Maekawa T."/>
        </authorList>
    </citation>
    <scope>NUCLEOTIDE SEQUENCE [LARGE SCALE GENOMIC DNA]</scope>
    <source>
        <strain evidence="18 19">SIID29052-01</strain>
    </source>
</reference>
<dbReference type="InterPro" id="IPR011006">
    <property type="entry name" value="CheY-like_superfamily"/>
</dbReference>
<dbReference type="AlphaFoldDB" id="A0A6V8LMS1"/>
<evidence type="ECO:0000256" key="7">
    <source>
        <dbReference type="ARBA" id="ARBA00022692"/>
    </source>
</evidence>
<reference evidence="18 19" key="2">
    <citation type="submission" date="2020-05" db="EMBL/GenBank/DDBJ databases">
        <title>Draft genome sequence of Desulfovibrio sp. strainFSS-1.</title>
        <authorList>
            <person name="Shimoshige H."/>
            <person name="Kobayashi H."/>
            <person name="Maekawa T."/>
        </authorList>
    </citation>
    <scope>NUCLEOTIDE SEQUENCE [LARGE SCALE GENOMIC DNA]</scope>
    <source>
        <strain evidence="18 19">SIID29052-01</strain>
    </source>
</reference>
<dbReference type="GO" id="GO:0000155">
    <property type="term" value="F:phosphorelay sensor kinase activity"/>
    <property type="evidence" value="ECO:0007669"/>
    <property type="project" value="InterPro"/>
</dbReference>
<keyword evidence="9 18" id="KW-0418">Kinase</keyword>
<dbReference type="PROSITE" id="PS50110">
    <property type="entry name" value="RESPONSE_REGULATORY"/>
    <property type="match status" value="1"/>
</dbReference>
<keyword evidence="19" id="KW-1185">Reference proteome</keyword>
<accession>A0A6V8LMS1</accession>
<keyword evidence="7 15" id="KW-0812">Transmembrane</keyword>
<feature type="modified residue" description="4-aspartylphosphate" evidence="14">
    <location>
        <position position="676"/>
    </location>
</feature>
<evidence type="ECO:0000256" key="8">
    <source>
        <dbReference type="ARBA" id="ARBA00022741"/>
    </source>
</evidence>
<dbReference type="Pfam" id="PF02743">
    <property type="entry name" value="dCache_1"/>
    <property type="match status" value="1"/>
</dbReference>
<evidence type="ECO:0000256" key="14">
    <source>
        <dbReference type="PROSITE-ProRule" id="PRU00169"/>
    </source>
</evidence>
<dbReference type="PANTHER" id="PTHR45339:SF5">
    <property type="entry name" value="HISTIDINE KINASE"/>
    <property type="match status" value="1"/>
</dbReference>
<evidence type="ECO:0000256" key="10">
    <source>
        <dbReference type="ARBA" id="ARBA00022840"/>
    </source>
</evidence>
<evidence type="ECO:0000256" key="5">
    <source>
        <dbReference type="ARBA" id="ARBA00022553"/>
    </source>
</evidence>
<dbReference type="Proteomes" id="UP000494245">
    <property type="component" value="Unassembled WGS sequence"/>
</dbReference>
<dbReference type="PANTHER" id="PTHR45339">
    <property type="entry name" value="HYBRID SIGNAL TRANSDUCTION HISTIDINE KINASE J"/>
    <property type="match status" value="1"/>
</dbReference>
<evidence type="ECO:0000256" key="13">
    <source>
        <dbReference type="ARBA" id="ARBA00023136"/>
    </source>
</evidence>
<dbReference type="Pfam" id="PF00072">
    <property type="entry name" value="Response_reg"/>
    <property type="match status" value="1"/>
</dbReference>
<dbReference type="Pfam" id="PF02518">
    <property type="entry name" value="HATPase_c"/>
    <property type="match status" value="1"/>
</dbReference>
<evidence type="ECO:0000313" key="19">
    <source>
        <dbReference type="Proteomes" id="UP000494245"/>
    </source>
</evidence>
<evidence type="ECO:0000256" key="3">
    <source>
        <dbReference type="ARBA" id="ARBA00012438"/>
    </source>
</evidence>
<keyword evidence="13 15" id="KW-0472">Membrane</keyword>
<keyword evidence="4" id="KW-1003">Cell membrane</keyword>
<evidence type="ECO:0000256" key="2">
    <source>
        <dbReference type="ARBA" id="ARBA00004651"/>
    </source>
</evidence>
<dbReference type="Gene3D" id="3.40.50.2300">
    <property type="match status" value="1"/>
</dbReference>
<evidence type="ECO:0000256" key="6">
    <source>
        <dbReference type="ARBA" id="ARBA00022679"/>
    </source>
</evidence>
<organism evidence="18 19">
    <name type="scientific">Fundidesulfovibrio magnetotacticus</name>
    <dbReference type="NCBI Taxonomy" id="2730080"/>
    <lineage>
        <taxon>Bacteria</taxon>
        <taxon>Pseudomonadati</taxon>
        <taxon>Thermodesulfobacteriota</taxon>
        <taxon>Desulfovibrionia</taxon>
        <taxon>Desulfovibrionales</taxon>
        <taxon>Desulfovibrionaceae</taxon>
        <taxon>Fundidesulfovibrio</taxon>
    </lineage>
</organism>
<dbReference type="GO" id="GO:0005524">
    <property type="term" value="F:ATP binding"/>
    <property type="evidence" value="ECO:0007669"/>
    <property type="project" value="UniProtKB-KW"/>
</dbReference>
<dbReference type="Gene3D" id="3.30.450.20">
    <property type="entry name" value="PAS domain"/>
    <property type="match status" value="1"/>
</dbReference>
<dbReference type="FunFam" id="1.10.287.130:FF:000002">
    <property type="entry name" value="Two-component osmosensing histidine kinase"/>
    <property type="match status" value="1"/>
</dbReference>
<evidence type="ECO:0000256" key="4">
    <source>
        <dbReference type="ARBA" id="ARBA00022475"/>
    </source>
</evidence>
<dbReference type="Gene3D" id="3.30.565.10">
    <property type="entry name" value="Histidine kinase-like ATPase, C-terminal domain"/>
    <property type="match status" value="1"/>
</dbReference>
<dbReference type="SMART" id="SM00388">
    <property type="entry name" value="HisKA"/>
    <property type="match status" value="1"/>
</dbReference>
<dbReference type="InterPro" id="IPR001789">
    <property type="entry name" value="Sig_transdc_resp-reg_receiver"/>
</dbReference>
<proteinExistence type="predicted"/>
<dbReference type="SUPFAM" id="SSF52172">
    <property type="entry name" value="CheY-like"/>
    <property type="match status" value="1"/>
</dbReference>
<keyword evidence="8" id="KW-0547">Nucleotide-binding</keyword>
<dbReference type="InterPro" id="IPR029151">
    <property type="entry name" value="Sensor-like_sf"/>
</dbReference>
<evidence type="ECO:0000313" key="18">
    <source>
        <dbReference type="EMBL" id="GFK93953.1"/>
    </source>
</evidence>
<feature type="transmembrane region" description="Helical" evidence="15">
    <location>
        <begin position="7"/>
        <end position="29"/>
    </location>
</feature>
<dbReference type="InterPro" id="IPR005467">
    <property type="entry name" value="His_kinase_dom"/>
</dbReference>
<feature type="transmembrane region" description="Helical" evidence="15">
    <location>
        <begin position="282"/>
        <end position="303"/>
    </location>
</feature>
<evidence type="ECO:0000256" key="15">
    <source>
        <dbReference type="SAM" id="Phobius"/>
    </source>
</evidence>
<dbReference type="InterPro" id="IPR036097">
    <property type="entry name" value="HisK_dim/P_sf"/>
</dbReference>
<comment type="subcellular location">
    <subcellularLocation>
        <location evidence="2">Cell membrane</location>
        <topology evidence="2">Multi-pass membrane protein</topology>
    </subcellularLocation>
</comment>
<dbReference type="SMART" id="SM00448">
    <property type="entry name" value="REC"/>
    <property type="match status" value="1"/>
</dbReference>
<keyword evidence="6 18" id="KW-0808">Transferase</keyword>
<dbReference type="SUPFAM" id="SSF55874">
    <property type="entry name" value="ATPase domain of HSP90 chaperone/DNA topoisomerase II/histidine kinase"/>
    <property type="match status" value="1"/>
</dbReference>
<feature type="domain" description="Response regulatory" evidence="17">
    <location>
        <begin position="627"/>
        <end position="744"/>
    </location>
</feature>
<dbReference type="InterPro" id="IPR003594">
    <property type="entry name" value="HATPase_dom"/>
</dbReference>
<dbReference type="CDD" id="cd12914">
    <property type="entry name" value="PDC1_DGC_like"/>
    <property type="match status" value="1"/>
</dbReference>
<evidence type="ECO:0000256" key="1">
    <source>
        <dbReference type="ARBA" id="ARBA00000085"/>
    </source>
</evidence>
<evidence type="ECO:0000256" key="9">
    <source>
        <dbReference type="ARBA" id="ARBA00022777"/>
    </source>
</evidence>
<dbReference type="Gene3D" id="1.10.287.130">
    <property type="match status" value="1"/>
</dbReference>
<keyword evidence="5 14" id="KW-0597">Phosphoprotein</keyword>
<evidence type="ECO:0000259" key="16">
    <source>
        <dbReference type="PROSITE" id="PS50109"/>
    </source>
</evidence>
<dbReference type="GO" id="GO:0005886">
    <property type="term" value="C:plasma membrane"/>
    <property type="evidence" value="ECO:0007669"/>
    <property type="project" value="UniProtKB-SubCell"/>
</dbReference>
<dbReference type="CDD" id="cd16922">
    <property type="entry name" value="HATPase_EvgS-ArcB-TorS-like"/>
    <property type="match status" value="1"/>
</dbReference>
<comment type="catalytic activity">
    <reaction evidence="1">
        <text>ATP + protein L-histidine = ADP + protein N-phospho-L-histidine.</text>
        <dbReference type="EC" id="2.7.13.3"/>
    </reaction>
</comment>
<sequence length="747" mass="82600">MFKRLGVKLVAIMVMSLVPVVCAFVFAAYRLKEESILTANYRILHVSHELKHSQMALVGEIKETLLLFSQDKRVRGGELERMREIFRSLLMQHANIYSNIFYCDIGGNIVVSARDLAGSMNSRERKYFRDAVESRKFSTGEYLVGRVTGNPVFHYSYPVLDDAGAVSGVLVLSVNLNYLMDRFEDIPLPPGSFVRVLDHQGMSLFRIPVDDANYPQGSRLAEAFWRRIHSEKGEGTFLSKGSDGVEKLYAYTSVSLDDGKEPYMHFLFGIPTEEIYAGANQLTVVMLAAFGAGLALVVLIYAYGSRKLLTERIEALARAMDSDVAVESLPVQDNHADEISDLGKAFADMKRRTQEYAAEAIRSRNAAQQADRAKSEFLANMSHEIRTPFNGIMGMLQLCQETRLTPEQTQYVSMALESSRKLMRLVNDILDLARIEQGGEVLCVSTFSLAELVNELDALFRVQASEKGLFLRWSMEPGVPDMLQGDEVKFRQVLFNLIGNGFKATESGGVSVRFSRLEGGERPGTVRLLACVEDTGRGIADNDLPRLFEKFTQVDGSYTRRSGGAGLGLAIVKRLVVLLEGTLCISSVVGRGTQCYLSLAFSPGREHAPGEATAPRPREPLPRPALRVLLAEDERINQATVKAFLGKEGWRVDVARTGREALDCLESAPYDVVLMDVQMPEMDGLQALRAIREGGRPYASVPVIVLTAHAMLGDKEAILEAGATAYLAKPVDLKQLVRTILDCLAGR</sequence>
<comment type="caution">
    <text evidence="18">The sequence shown here is derived from an EMBL/GenBank/DDBJ whole genome shotgun (WGS) entry which is preliminary data.</text>
</comment>
<dbReference type="EC" id="2.7.13.3" evidence="3"/>
<evidence type="ECO:0000256" key="11">
    <source>
        <dbReference type="ARBA" id="ARBA00022989"/>
    </source>
</evidence>
<feature type="domain" description="Histidine kinase" evidence="16">
    <location>
        <begin position="380"/>
        <end position="603"/>
    </location>
</feature>
<dbReference type="InterPro" id="IPR033479">
    <property type="entry name" value="dCache_1"/>
</dbReference>
<dbReference type="SUPFAM" id="SSF47384">
    <property type="entry name" value="Homodimeric domain of signal transducing histidine kinase"/>
    <property type="match status" value="1"/>
</dbReference>
<dbReference type="CDD" id="cd17546">
    <property type="entry name" value="REC_hyHK_CKI1_RcsC-like"/>
    <property type="match status" value="1"/>
</dbReference>
<keyword evidence="12" id="KW-0902">Two-component regulatory system</keyword>
<dbReference type="SUPFAM" id="SSF103190">
    <property type="entry name" value="Sensory domain-like"/>
    <property type="match status" value="1"/>
</dbReference>
<gene>
    <name evidence="18" type="primary">luxQ_7</name>
    <name evidence="18" type="ORF">NNJEOMEG_01791</name>
</gene>
<dbReference type="Gene3D" id="6.10.340.10">
    <property type="match status" value="1"/>
</dbReference>
<dbReference type="CDD" id="cd12915">
    <property type="entry name" value="PDC2_DGC_like"/>
    <property type="match status" value="1"/>
</dbReference>
<name>A0A6V8LMS1_9BACT</name>
<keyword evidence="10" id="KW-0067">ATP-binding</keyword>
<keyword evidence="11 15" id="KW-1133">Transmembrane helix</keyword>
<dbReference type="InterPro" id="IPR004358">
    <property type="entry name" value="Sig_transdc_His_kin-like_C"/>
</dbReference>
<dbReference type="CDD" id="cd00082">
    <property type="entry name" value="HisKA"/>
    <property type="match status" value="1"/>
</dbReference>
<dbReference type="PRINTS" id="PR00344">
    <property type="entry name" value="BCTRLSENSOR"/>
</dbReference>
<dbReference type="InterPro" id="IPR003661">
    <property type="entry name" value="HisK_dim/P_dom"/>
</dbReference>
<evidence type="ECO:0000259" key="17">
    <source>
        <dbReference type="PROSITE" id="PS50110"/>
    </source>
</evidence>
<dbReference type="Pfam" id="PF00512">
    <property type="entry name" value="HisKA"/>
    <property type="match status" value="1"/>
</dbReference>
<protein>
    <recommendedName>
        <fullName evidence="3">histidine kinase</fullName>
        <ecNumber evidence="3">2.7.13.3</ecNumber>
    </recommendedName>
</protein>
<dbReference type="InterPro" id="IPR036890">
    <property type="entry name" value="HATPase_C_sf"/>
</dbReference>
<dbReference type="SMART" id="SM00387">
    <property type="entry name" value="HATPase_c"/>
    <property type="match status" value="1"/>
</dbReference>